<sequence length="49" mass="5856">MFSAENKRFVIENKTYPIKLTAIIEVKEIKSLIFFKVMYFFSAKVQHVK</sequence>
<evidence type="ECO:0000313" key="2">
    <source>
        <dbReference type="Proteomes" id="UP001501456"/>
    </source>
</evidence>
<accession>A0ABP7HB04</accession>
<reference evidence="2" key="1">
    <citation type="journal article" date="2019" name="Int. J. Syst. Evol. Microbiol.">
        <title>The Global Catalogue of Microorganisms (GCM) 10K type strain sequencing project: providing services to taxonomists for standard genome sequencing and annotation.</title>
        <authorList>
            <consortium name="The Broad Institute Genomics Platform"/>
            <consortium name="The Broad Institute Genome Sequencing Center for Infectious Disease"/>
            <person name="Wu L."/>
            <person name="Ma J."/>
        </authorList>
    </citation>
    <scope>NUCLEOTIDE SEQUENCE [LARGE SCALE GENOMIC DNA]</scope>
    <source>
        <strain evidence="2">JCM 17525</strain>
    </source>
</reference>
<evidence type="ECO:0000313" key="1">
    <source>
        <dbReference type="EMBL" id="GAA3783468.1"/>
    </source>
</evidence>
<comment type="caution">
    <text evidence="1">The sequence shown here is derived from an EMBL/GenBank/DDBJ whole genome shotgun (WGS) entry which is preliminary data.</text>
</comment>
<protein>
    <submittedName>
        <fullName evidence="1">Uncharacterized protein</fullName>
    </submittedName>
</protein>
<dbReference type="EMBL" id="BAABBI010000001">
    <property type="protein sequence ID" value="GAA3783468.1"/>
    <property type="molecule type" value="Genomic_DNA"/>
</dbReference>
<proteinExistence type="predicted"/>
<organism evidence="1 2">
    <name type="scientific">Corallibacter vietnamensis</name>
    <dbReference type="NCBI Taxonomy" id="904130"/>
    <lineage>
        <taxon>Bacteria</taxon>
        <taxon>Pseudomonadati</taxon>
        <taxon>Bacteroidota</taxon>
        <taxon>Flavobacteriia</taxon>
        <taxon>Flavobacteriales</taxon>
        <taxon>Flavobacteriaceae</taxon>
        <taxon>Corallibacter</taxon>
    </lineage>
</organism>
<gene>
    <name evidence="1" type="ORF">GCM10022271_14740</name>
</gene>
<dbReference type="Proteomes" id="UP001501456">
    <property type="component" value="Unassembled WGS sequence"/>
</dbReference>
<name>A0ABP7HB04_9FLAO</name>
<keyword evidence="2" id="KW-1185">Reference proteome</keyword>